<keyword evidence="4" id="KW-1185">Reference proteome</keyword>
<accession>A0ABR3RX74</accession>
<keyword evidence="2" id="KW-0812">Transmembrane</keyword>
<evidence type="ECO:0000313" key="3">
    <source>
        <dbReference type="EMBL" id="KAL1608833.1"/>
    </source>
</evidence>
<evidence type="ECO:0000256" key="2">
    <source>
        <dbReference type="SAM" id="Phobius"/>
    </source>
</evidence>
<dbReference type="Proteomes" id="UP001521222">
    <property type="component" value="Unassembled WGS sequence"/>
</dbReference>
<name>A0ABR3RX74_9PLEO</name>
<gene>
    <name evidence="3" type="ORF">SLS59_002024</name>
</gene>
<feature type="compositionally biased region" description="Basic and acidic residues" evidence="1">
    <location>
        <begin position="82"/>
        <end position="98"/>
    </location>
</feature>
<keyword evidence="2" id="KW-1133">Transmembrane helix</keyword>
<protein>
    <submittedName>
        <fullName evidence="3">Uncharacterized protein</fullName>
    </submittedName>
</protein>
<feature type="transmembrane region" description="Helical" evidence="2">
    <location>
        <begin position="38"/>
        <end position="60"/>
    </location>
</feature>
<evidence type="ECO:0000313" key="4">
    <source>
        <dbReference type="Proteomes" id="UP001521222"/>
    </source>
</evidence>
<reference evidence="3 4" key="1">
    <citation type="submission" date="2024-02" db="EMBL/GenBank/DDBJ databases">
        <title>De novo assembly and annotation of 12 fungi associated with fruit tree decline syndrome in Ontario, Canada.</title>
        <authorList>
            <person name="Sulman M."/>
            <person name="Ellouze W."/>
            <person name="Ilyukhin E."/>
        </authorList>
    </citation>
    <scope>NUCLEOTIDE SEQUENCE [LARGE SCALE GENOMIC DNA]</scope>
    <source>
        <strain evidence="3 4">M97-236</strain>
    </source>
</reference>
<feature type="region of interest" description="Disordered" evidence="1">
    <location>
        <begin position="80"/>
        <end position="122"/>
    </location>
</feature>
<dbReference type="EMBL" id="JAKIXB020000005">
    <property type="protein sequence ID" value="KAL1608833.1"/>
    <property type="molecule type" value="Genomic_DNA"/>
</dbReference>
<organism evidence="3 4">
    <name type="scientific">Nothophoma quercina</name>
    <dbReference type="NCBI Taxonomy" id="749835"/>
    <lineage>
        <taxon>Eukaryota</taxon>
        <taxon>Fungi</taxon>
        <taxon>Dikarya</taxon>
        <taxon>Ascomycota</taxon>
        <taxon>Pezizomycotina</taxon>
        <taxon>Dothideomycetes</taxon>
        <taxon>Pleosporomycetidae</taxon>
        <taxon>Pleosporales</taxon>
        <taxon>Pleosporineae</taxon>
        <taxon>Didymellaceae</taxon>
        <taxon>Nothophoma</taxon>
    </lineage>
</organism>
<evidence type="ECO:0000256" key="1">
    <source>
        <dbReference type="SAM" id="MobiDB-lite"/>
    </source>
</evidence>
<comment type="caution">
    <text evidence="3">The sequence shown here is derived from an EMBL/GenBank/DDBJ whole genome shotgun (WGS) entry which is preliminary data.</text>
</comment>
<proteinExistence type="predicted"/>
<sequence length="136" mass="15130">MEKALGNVVFAVQLVWWPISKSINAIRIVKWLERIETLYIYLGTAGLIGCMTGAIIYFIFKFLSSSLSIDATTRVNPRKGRTTAEFRSARREKQDRKVGAAPPTRARLDTAAGTAPLRRGRGLLSQTIVEEEDSDS</sequence>
<keyword evidence="2" id="KW-0472">Membrane</keyword>